<dbReference type="Gene3D" id="1.10.10.10">
    <property type="entry name" value="Winged helix-like DNA-binding domain superfamily/Winged helix DNA-binding domain"/>
    <property type="match status" value="1"/>
</dbReference>
<sequence>MSKSQRLIELMLTVNTRRQFTAAELAREFGVSRRTIQRDLQELASAGVPLYAEPGAAGGYRVLRERMLPPILFSESEAVAMFFAYQSLGNYRSLPFQKESTSALDKFYHYLPTETKQRIRELQARFAFWTPTRNLDVPYLSELVDYCVEQTVVDMVYDSIGGEEHRRIQPLGVYASSGLWYGVAYCFDRKQLRTFRVDRMKKLVADPNAAERQDFSRWTINDYLGHVSNERTLPMRVQLQREGVRRCQTDPWMEQGLTIHSDGTGLLELPLPESYMSWVVQFFASCGTAARVESPQELLDGLRVWIAALQQQYGQSEGE</sequence>
<accession>A0ABW4RNC0</accession>
<gene>
    <name evidence="4" type="ORF">ACFSC9_16855</name>
</gene>
<feature type="domain" description="HTH deoR-type" evidence="3">
    <location>
        <begin position="3"/>
        <end position="58"/>
    </location>
</feature>
<dbReference type="RefSeq" id="WP_347327321.1">
    <property type="nucleotide sequence ID" value="NZ_JBCGUH010000025.1"/>
</dbReference>
<dbReference type="InterPro" id="IPR028349">
    <property type="entry name" value="PafC-like"/>
</dbReference>
<dbReference type="PANTHER" id="PTHR34580:SF9">
    <property type="entry name" value="SLL5097 PROTEIN"/>
    <property type="match status" value="1"/>
</dbReference>
<dbReference type="InterPro" id="IPR036388">
    <property type="entry name" value="WH-like_DNA-bd_sf"/>
</dbReference>
<comment type="caution">
    <text evidence="4">The sequence shown here is derived from an EMBL/GenBank/DDBJ whole genome shotgun (WGS) entry which is preliminary data.</text>
</comment>
<evidence type="ECO:0000259" key="3">
    <source>
        <dbReference type="PROSITE" id="PS51000"/>
    </source>
</evidence>
<dbReference type="Proteomes" id="UP001597233">
    <property type="component" value="Unassembled WGS sequence"/>
</dbReference>
<dbReference type="PROSITE" id="PS51000">
    <property type="entry name" value="HTH_DEOR_2"/>
    <property type="match status" value="1"/>
</dbReference>
<dbReference type="SUPFAM" id="SSF46785">
    <property type="entry name" value="Winged helix' DNA-binding domain"/>
    <property type="match status" value="1"/>
</dbReference>
<dbReference type="EMBL" id="JBHUEH010000023">
    <property type="protein sequence ID" value="MFD1887164.1"/>
    <property type="molecule type" value="Genomic_DNA"/>
</dbReference>
<dbReference type="InterPro" id="IPR057727">
    <property type="entry name" value="WCX_dom"/>
</dbReference>
<evidence type="ECO:0000313" key="5">
    <source>
        <dbReference type="Proteomes" id="UP001597233"/>
    </source>
</evidence>
<dbReference type="InterPro" id="IPR026881">
    <property type="entry name" value="WYL_dom"/>
</dbReference>
<organism evidence="4 5">
    <name type="scientific">Paenibacillus wenxiniae</name>
    <dbReference type="NCBI Taxonomy" id="1636843"/>
    <lineage>
        <taxon>Bacteria</taxon>
        <taxon>Bacillati</taxon>
        <taxon>Bacillota</taxon>
        <taxon>Bacilli</taxon>
        <taxon>Bacillales</taxon>
        <taxon>Paenibacillaceae</taxon>
        <taxon>Paenibacillus</taxon>
    </lineage>
</organism>
<evidence type="ECO:0000313" key="4">
    <source>
        <dbReference type="EMBL" id="MFD1887164.1"/>
    </source>
</evidence>
<keyword evidence="2" id="KW-0804">Transcription</keyword>
<keyword evidence="1" id="KW-0805">Transcription regulation</keyword>
<dbReference type="Pfam" id="PF08279">
    <property type="entry name" value="HTH_11"/>
    <property type="match status" value="1"/>
</dbReference>
<reference evidence="5" key="1">
    <citation type="journal article" date="2019" name="Int. J. Syst. Evol. Microbiol.">
        <title>The Global Catalogue of Microorganisms (GCM) 10K type strain sequencing project: providing services to taxonomists for standard genome sequencing and annotation.</title>
        <authorList>
            <consortium name="The Broad Institute Genomics Platform"/>
            <consortium name="The Broad Institute Genome Sequencing Center for Infectious Disease"/>
            <person name="Wu L."/>
            <person name="Ma J."/>
        </authorList>
    </citation>
    <scope>NUCLEOTIDE SEQUENCE [LARGE SCALE GENOMIC DNA]</scope>
    <source>
        <strain evidence="5">CCUG 54950</strain>
    </source>
</reference>
<dbReference type="PANTHER" id="PTHR34580">
    <property type="match status" value="1"/>
</dbReference>
<dbReference type="PIRSF" id="PIRSF016838">
    <property type="entry name" value="PafC"/>
    <property type="match status" value="1"/>
</dbReference>
<keyword evidence="5" id="KW-1185">Reference proteome</keyword>
<evidence type="ECO:0000256" key="1">
    <source>
        <dbReference type="ARBA" id="ARBA00023015"/>
    </source>
</evidence>
<dbReference type="Pfam" id="PF13280">
    <property type="entry name" value="WYL"/>
    <property type="match status" value="1"/>
</dbReference>
<dbReference type="InterPro" id="IPR013196">
    <property type="entry name" value="HTH_11"/>
</dbReference>
<dbReference type="InterPro" id="IPR036390">
    <property type="entry name" value="WH_DNA-bd_sf"/>
</dbReference>
<dbReference type="Pfam" id="PF25583">
    <property type="entry name" value="WCX"/>
    <property type="match status" value="1"/>
</dbReference>
<proteinExistence type="predicted"/>
<dbReference type="InterPro" id="IPR001034">
    <property type="entry name" value="DeoR_HTH"/>
</dbReference>
<protein>
    <submittedName>
        <fullName evidence="4">YafY family protein</fullName>
    </submittedName>
</protein>
<name>A0ABW4RNC0_9BACL</name>
<evidence type="ECO:0000256" key="2">
    <source>
        <dbReference type="ARBA" id="ARBA00023163"/>
    </source>
</evidence>
<dbReference type="InterPro" id="IPR051534">
    <property type="entry name" value="CBASS_pafABC_assoc_protein"/>
</dbReference>
<dbReference type="PROSITE" id="PS52050">
    <property type="entry name" value="WYL"/>
    <property type="match status" value="1"/>
</dbReference>